<keyword evidence="3 9" id="KW-0808">Transferase</keyword>
<feature type="transmembrane region" description="Helical" evidence="8">
    <location>
        <begin position="161"/>
        <end position="180"/>
    </location>
</feature>
<feature type="transmembrane region" description="Helical" evidence="8">
    <location>
        <begin position="289"/>
        <end position="308"/>
    </location>
</feature>
<feature type="transmembrane region" description="Helical" evidence="8">
    <location>
        <begin position="314"/>
        <end position="330"/>
    </location>
</feature>
<dbReference type="CDD" id="cd06853">
    <property type="entry name" value="GT_WecA_like"/>
    <property type="match status" value="1"/>
</dbReference>
<comment type="cofactor">
    <cofactor evidence="7">
        <name>Mg(2+)</name>
        <dbReference type="ChEBI" id="CHEBI:18420"/>
    </cofactor>
</comment>
<evidence type="ECO:0000256" key="6">
    <source>
        <dbReference type="ARBA" id="ARBA00023136"/>
    </source>
</evidence>
<feature type="transmembrane region" description="Helical" evidence="8">
    <location>
        <begin position="217"/>
        <end position="235"/>
    </location>
</feature>
<feature type="transmembrane region" description="Helical" evidence="8">
    <location>
        <begin position="124"/>
        <end position="149"/>
    </location>
</feature>
<evidence type="ECO:0000256" key="8">
    <source>
        <dbReference type="SAM" id="Phobius"/>
    </source>
</evidence>
<dbReference type="GO" id="GO:0046872">
    <property type="term" value="F:metal ion binding"/>
    <property type="evidence" value="ECO:0007669"/>
    <property type="project" value="UniProtKB-KW"/>
</dbReference>
<feature type="transmembrane region" description="Helical" evidence="8">
    <location>
        <begin position="186"/>
        <end position="205"/>
    </location>
</feature>
<dbReference type="InterPro" id="IPR018480">
    <property type="entry name" value="PNAcMuramoyl-5peptid_Trfase_CS"/>
</dbReference>
<evidence type="ECO:0000256" key="4">
    <source>
        <dbReference type="ARBA" id="ARBA00022692"/>
    </source>
</evidence>
<keyword evidence="6 8" id="KW-0472">Membrane</keyword>
<name>A0A7C3NEK7_UNCW3</name>
<keyword evidence="5 8" id="KW-1133">Transmembrane helix</keyword>
<organism evidence="9">
    <name type="scientific">candidate division WOR-3 bacterium</name>
    <dbReference type="NCBI Taxonomy" id="2052148"/>
    <lineage>
        <taxon>Bacteria</taxon>
        <taxon>Bacteria division WOR-3</taxon>
    </lineage>
</organism>
<feature type="binding site" evidence="7">
    <location>
        <position position="153"/>
    </location>
    <ligand>
        <name>Mg(2+)</name>
        <dbReference type="ChEBI" id="CHEBI:18420"/>
    </ligand>
</feature>
<evidence type="ECO:0000256" key="7">
    <source>
        <dbReference type="PIRSR" id="PIRSR600715-1"/>
    </source>
</evidence>
<feature type="transmembrane region" description="Helical" evidence="8">
    <location>
        <begin position="46"/>
        <end position="64"/>
    </location>
</feature>
<sequence length="342" mass="39311">MFLYFFIFIFSFLISLILTNGIKRFSLNYGFHDIPDNDRKIHTENIPTLGGLAFFTSVWGSVILLDASGITPLEKVVLRMITISLFFIFVGILDDVKGVSARLKLFIQLFTGTLFFLWNKNDLAIIYGNLILTNTLLTFVSAFFFALVINSINFIDGLDGLCAGISTILSIPLFIFSLVIGKFYISYILLSTIGALLAFLIFNFYPAKIFMGDTGSLFLGSLFSMIIMILMYHIPEEWFSFLILFTYPILDLLLSVVRRFLGKKNIFAADKLHIHHIIKNDDGKHIKSVIIIYSLNLYFAILSILSFFFKLQSLYFLYFISVTLLFFYFLKRMLKRMKKSVE</sequence>
<reference evidence="9" key="1">
    <citation type="journal article" date="2020" name="mSystems">
        <title>Genome- and Community-Level Interaction Insights into Carbon Utilization and Element Cycling Functions of Hydrothermarchaeota in Hydrothermal Sediment.</title>
        <authorList>
            <person name="Zhou Z."/>
            <person name="Liu Y."/>
            <person name="Xu W."/>
            <person name="Pan J."/>
            <person name="Luo Z.H."/>
            <person name="Li M."/>
        </authorList>
    </citation>
    <scope>NUCLEOTIDE SEQUENCE [LARGE SCALE GENOMIC DNA]</scope>
    <source>
        <strain evidence="9">SpSt-464</strain>
    </source>
</reference>
<dbReference type="GO" id="GO:0044038">
    <property type="term" value="P:cell wall macromolecule biosynthetic process"/>
    <property type="evidence" value="ECO:0007669"/>
    <property type="project" value="TreeGrafter"/>
</dbReference>
<dbReference type="PANTHER" id="PTHR22926">
    <property type="entry name" value="PHOSPHO-N-ACETYLMURAMOYL-PENTAPEPTIDE-TRANSFERASE"/>
    <property type="match status" value="1"/>
</dbReference>
<dbReference type="AlphaFoldDB" id="A0A7C3NEK7"/>
<evidence type="ECO:0000256" key="5">
    <source>
        <dbReference type="ARBA" id="ARBA00022989"/>
    </source>
</evidence>
<dbReference type="GO" id="GO:0009103">
    <property type="term" value="P:lipopolysaccharide biosynthetic process"/>
    <property type="evidence" value="ECO:0007669"/>
    <property type="project" value="TreeGrafter"/>
</dbReference>
<comment type="caution">
    <text evidence="9">The sequence shown here is derived from an EMBL/GenBank/DDBJ whole genome shotgun (WGS) entry which is preliminary data.</text>
</comment>
<accession>A0A7C3NEK7</accession>
<gene>
    <name evidence="9" type="ORF">ENS15_06735</name>
</gene>
<evidence type="ECO:0000256" key="3">
    <source>
        <dbReference type="ARBA" id="ARBA00022679"/>
    </source>
</evidence>
<dbReference type="EMBL" id="DSTT01000006">
    <property type="protein sequence ID" value="HFK24322.1"/>
    <property type="molecule type" value="Genomic_DNA"/>
</dbReference>
<feature type="transmembrane region" description="Helical" evidence="8">
    <location>
        <begin position="6"/>
        <end position="25"/>
    </location>
</feature>
<dbReference type="GO" id="GO:0016780">
    <property type="term" value="F:phosphotransferase activity, for other substituted phosphate groups"/>
    <property type="evidence" value="ECO:0007669"/>
    <property type="project" value="InterPro"/>
</dbReference>
<dbReference type="PANTHER" id="PTHR22926:SF3">
    <property type="entry name" value="UNDECAPRENYL-PHOSPHATE ALPHA-N-ACETYLGLUCOSAMINYL 1-PHOSPHATE TRANSFERASE"/>
    <property type="match status" value="1"/>
</dbReference>
<protein>
    <submittedName>
        <fullName evidence="9">Undecaprenyl/decaprenyl-phosphate alpha-N-acetylglucosaminyl 1-phosphate transferase</fullName>
    </submittedName>
</protein>
<dbReference type="InterPro" id="IPR000715">
    <property type="entry name" value="Glycosyl_transferase_4"/>
</dbReference>
<evidence type="ECO:0000256" key="1">
    <source>
        <dbReference type="ARBA" id="ARBA00004651"/>
    </source>
</evidence>
<feature type="binding site" evidence="7">
    <location>
        <position position="213"/>
    </location>
    <ligand>
        <name>Mg(2+)</name>
        <dbReference type="ChEBI" id="CHEBI:18420"/>
    </ligand>
</feature>
<dbReference type="GO" id="GO:0071555">
    <property type="term" value="P:cell wall organization"/>
    <property type="evidence" value="ECO:0007669"/>
    <property type="project" value="TreeGrafter"/>
</dbReference>
<comment type="subcellular location">
    <subcellularLocation>
        <location evidence="1">Cell membrane</location>
        <topology evidence="1">Multi-pass membrane protein</topology>
    </subcellularLocation>
</comment>
<evidence type="ECO:0000313" key="9">
    <source>
        <dbReference type="EMBL" id="HFK24322.1"/>
    </source>
</evidence>
<dbReference type="GO" id="GO:0005886">
    <property type="term" value="C:plasma membrane"/>
    <property type="evidence" value="ECO:0007669"/>
    <property type="project" value="UniProtKB-SubCell"/>
</dbReference>
<keyword evidence="2" id="KW-1003">Cell membrane</keyword>
<dbReference type="PROSITE" id="PS01348">
    <property type="entry name" value="MRAY_2"/>
    <property type="match status" value="1"/>
</dbReference>
<evidence type="ECO:0000256" key="2">
    <source>
        <dbReference type="ARBA" id="ARBA00022475"/>
    </source>
</evidence>
<dbReference type="Pfam" id="PF00953">
    <property type="entry name" value="Glycos_transf_4"/>
    <property type="match status" value="1"/>
</dbReference>
<proteinExistence type="predicted"/>
<feature type="transmembrane region" description="Helical" evidence="8">
    <location>
        <begin position="241"/>
        <end position="261"/>
    </location>
</feature>
<keyword evidence="7" id="KW-0479">Metal-binding</keyword>
<keyword evidence="7" id="KW-0460">Magnesium</keyword>
<keyword evidence="4 8" id="KW-0812">Transmembrane</keyword>
<feature type="transmembrane region" description="Helical" evidence="8">
    <location>
        <begin position="76"/>
        <end position="94"/>
    </location>
</feature>